<dbReference type="Proteomes" id="UP000433652">
    <property type="component" value="Unassembled WGS sequence"/>
</dbReference>
<keyword evidence="2" id="KW-0732">Signal</keyword>
<reference evidence="3 4" key="1">
    <citation type="submission" date="2019-12" db="EMBL/GenBank/DDBJ databases">
        <title>Genomic-based taxomic classification of the family Erythrobacteraceae.</title>
        <authorList>
            <person name="Xu L."/>
        </authorList>
    </citation>
    <scope>NUCLEOTIDE SEQUENCE [LARGE SCALE GENOMIC DNA]</scope>
    <source>
        <strain evidence="3 4">MCCC 1K01500</strain>
    </source>
</reference>
<evidence type="ECO:0008006" key="5">
    <source>
        <dbReference type="Google" id="ProtNLM"/>
    </source>
</evidence>
<comment type="caution">
    <text evidence="3">The sequence shown here is derived from an EMBL/GenBank/DDBJ whole genome shotgun (WGS) entry which is preliminary data.</text>
</comment>
<feature type="compositionally biased region" description="Basic and acidic residues" evidence="1">
    <location>
        <begin position="86"/>
        <end position="107"/>
    </location>
</feature>
<dbReference type="AlphaFoldDB" id="A0A6I4SWR0"/>
<keyword evidence="4" id="KW-1185">Reference proteome</keyword>
<evidence type="ECO:0000313" key="4">
    <source>
        <dbReference type="Proteomes" id="UP000433652"/>
    </source>
</evidence>
<evidence type="ECO:0000313" key="3">
    <source>
        <dbReference type="EMBL" id="MXO58792.1"/>
    </source>
</evidence>
<dbReference type="EMBL" id="WTYM01000030">
    <property type="protein sequence ID" value="MXO58792.1"/>
    <property type="molecule type" value="Genomic_DNA"/>
</dbReference>
<feature type="region of interest" description="Disordered" evidence="1">
    <location>
        <begin position="34"/>
        <end position="107"/>
    </location>
</feature>
<dbReference type="PROSITE" id="PS51257">
    <property type="entry name" value="PROKAR_LIPOPROTEIN"/>
    <property type="match status" value="1"/>
</dbReference>
<protein>
    <recommendedName>
        <fullName evidence="5">Lipoprotein</fullName>
    </recommendedName>
</protein>
<sequence>MRKAFTVSILGGAAMIAACSASAGTAAQPALEKFSGIWEVSPPGPGPGGPGPGDDRRGPPPGQFGLRGPPPGPAGAGGPAPGLGPDDDRKELGGPDIEGLDRADRMTYRRMTPAGKAAFEAMDPHDLPANNCKSNGLPSLVGIPDVQQWTFDGDVLTIHYADFNTRRTINLGDNAPKDDSHTMYGHSVGSFRDGVLTVTTTGYTATPGGLGRNAPGSASRSTVETYRLSADGKSVTGQLTIHDPEYLTGDLTAPIAFGRANDVTSIEEVPCDVEASQRYLDK</sequence>
<accession>A0A6I4SWR0</accession>
<proteinExistence type="predicted"/>
<feature type="signal peptide" evidence="2">
    <location>
        <begin position="1"/>
        <end position="23"/>
    </location>
</feature>
<evidence type="ECO:0000256" key="1">
    <source>
        <dbReference type="SAM" id="MobiDB-lite"/>
    </source>
</evidence>
<feature type="chain" id="PRO_5026259712" description="Lipoprotein" evidence="2">
    <location>
        <begin position="24"/>
        <end position="282"/>
    </location>
</feature>
<dbReference type="RefSeq" id="WP_159792599.1">
    <property type="nucleotide sequence ID" value="NZ_WTYM01000030.1"/>
</dbReference>
<evidence type="ECO:0000256" key="2">
    <source>
        <dbReference type="SAM" id="SignalP"/>
    </source>
</evidence>
<gene>
    <name evidence="3" type="ORF">GRI89_04460</name>
</gene>
<name>A0A6I4SWR0_9SPHN</name>
<organism evidence="3 4">
    <name type="scientific">Croceibacterium salegens</name>
    <dbReference type="NCBI Taxonomy" id="1737568"/>
    <lineage>
        <taxon>Bacteria</taxon>
        <taxon>Pseudomonadati</taxon>
        <taxon>Pseudomonadota</taxon>
        <taxon>Alphaproteobacteria</taxon>
        <taxon>Sphingomonadales</taxon>
        <taxon>Erythrobacteraceae</taxon>
        <taxon>Croceibacterium</taxon>
    </lineage>
</organism>